<dbReference type="EMBL" id="BKCJ010000521">
    <property type="protein sequence ID" value="GEU33951.1"/>
    <property type="molecule type" value="Genomic_DNA"/>
</dbReference>
<sequence length="134" mass="15449">MDTESILGIDGDPVSNPTLYRSLVGALQYLTLTRPNISYAVQKVYLYMHDQREPHYTALKRILHYIRVTIDHEIQLHVSSLTQLTSYIDADWAGCPTTRRSTLGYCVFLRDNLLSWSAKRHATLSRSSTEVKYR</sequence>
<accession>A0A6L2JAQ4</accession>
<comment type="caution">
    <text evidence="1">The sequence shown here is derived from an EMBL/GenBank/DDBJ whole genome shotgun (WGS) entry which is preliminary data.</text>
</comment>
<gene>
    <name evidence="1" type="ORF">Tci_005929</name>
</gene>
<protein>
    <submittedName>
        <fullName evidence="1">Ribonuclease H-like domain-containing protein</fullName>
    </submittedName>
</protein>
<dbReference type="AlphaFoldDB" id="A0A6L2JAQ4"/>
<evidence type="ECO:0000313" key="1">
    <source>
        <dbReference type="EMBL" id="GEU33951.1"/>
    </source>
</evidence>
<reference evidence="1" key="1">
    <citation type="journal article" date="2019" name="Sci. Rep.">
        <title>Draft genome of Tanacetum cinerariifolium, the natural source of mosquito coil.</title>
        <authorList>
            <person name="Yamashiro T."/>
            <person name="Shiraishi A."/>
            <person name="Satake H."/>
            <person name="Nakayama K."/>
        </authorList>
    </citation>
    <scope>NUCLEOTIDE SEQUENCE</scope>
</reference>
<dbReference type="PANTHER" id="PTHR11439:SF524">
    <property type="entry name" value="RNA-DIRECTED DNA POLYMERASE, PROTEIN KINASE RLK-PELLE-DLSV FAMILY"/>
    <property type="match status" value="1"/>
</dbReference>
<dbReference type="CDD" id="cd09272">
    <property type="entry name" value="RNase_HI_RT_Ty1"/>
    <property type="match status" value="1"/>
</dbReference>
<proteinExistence type="predicted"/>
<name>A0A6L2JAQ4_TANCI</name>
<dbReference type="PANTHER" id="PTHR11439">
    <property type="entry name" value="GAG-POL-RELATED RETROTRANSPOSON"/>
    <property type="match status" value="1"/>
</dbReference>
<organism evidence="1">
    <name type="scientific">Tanacetum cinerariifolium</name>
    <name type="common">Dalmatian daisy</name>
    <name type="synonym">Chrysanthemum cinerariifolium</name>
    <dbReference type="NCBI Taxonomy" id="118510"/>
    <lineage>
        <taxon>Eukaryota</taxon>
        <taxon>Viridiplantae</taxon>
        <taxon>Streptophyta</taxon>
        <taxon>Embryophyta</taxon>
        <taxon>Tracheophyta</taxon>
        <taxon>Spermatophyta</taxon>
        <taxon>Magnoliopsida</taxon>
        <taxon>eudicotyledons</taxon>
        <taxon>Gunneridae</taxon>
        <taxon>Pentapetalae</taxon>
        <taxon>asterids</taxon>
        <taxon>campanulids</taxon>
        <taxon>Asterales</taxon>
        <taxon>Asteraceae</taxon>
        <taxon>Asteroideae</taxon>
        <taxon>Anthemideae</taxon>
        <taxon>Anthemidinae</taxon>
        <taxon>Tanacetum</taxon>
    </lineage>
</organism>